<dbReference type="RefSeq" id="XP_011034760.1">
    <property type="nucleotide sequence ID" value="XM_011036458.1"/>
</dbReference>
<evidence type="ECO:0000313" key="6">
    <source>
        <dbReference type="RefSeq" id="XP_011034757.1"/>
    </source>
</evidence>
<evidence type="ECO:0000259" key="2">
    <source>
        <dbReference type="Pfam" id="PF04784"/>
    </source>
</evidence>
<dbReference type="RefSeq" id="XP_011034763.1">
    <property type="nucleotide sequence ID" value="XM_011036461.1"/>
</dbReference>
<dbReference type="PANTHER" id="PTHR23054:SF15">
    <property type="entry name" value="OS08G0515700 PROTEIN"/>
    <property type="match status" value="1"/>
</dbReference>
<dbReference type="RefSeq" id="XP_011034758.1">
    <property type="nucleotide sequence ID" value="XM_011036456.1"/>
</dbReference>
<dbReference type="RefSeq" id="XP_011034757.1">
    <property type="nucleotide sequence ID" value="XM_011036455.1"/>
</dbReference>
<evidence type="ECO:0000313" key="4">
    <source>
        <dbReference type="Proteomes" id="UP000694918"/>
    </source>
</evidence>
<name>A0AAJ6URH3_POPEU</name>
<evidence type="ECO:0000313" key="12">
    <source>
        <dbReference type="RefSeq" id="XP_011034764.1"/>
    </source>
</evidence>
<evidence type="ECO:0000313" key="8">
    <source>
        <dbReference type="RefSeq" id="XP_011034759.1"/>
    </source>
</evidence>
<feature type="compositionally biased region" description="Low complexity" evidence="1">
    <location>
        <begin position="9"/>
        <end position="27"/>
    </location>
</feature>
<dbReference type="Pfam" id="PF04784">
    <property type="entry name" value="DUF547"/>
    <property type="match status" value="1"/>
</dbReference>
<feature type="domain" description="DUF547" evidence="2">
    <location>
        <begin position="372"/>
        <end position="504"/>
    </location>
</feature>
<reference evidence="5 6" key="1">
    <citation type="submission" date="2025-04" db="UniProtKB">
        <authorList>
            <consortium name="RefSeq"/>
        </authorList>
    </citation>
    <scope>IDENTIFICATION</scope>
</reference>
<evidence type="ECO:0000259" key="3">
    <source>
        <dbReference type="Pfam" id="PF14389"/>
    </source>
</evidence>
<feature type="domain" description="Ternary complex factor MIP1 leucine-zipper" evidence="3">
    <location>
        <begin position="43"/>
        <end position="117"/>
    </location>
</feature>
<evidence type="ECO:0000313" key="11">
    <source>
        <dbReference type="RefSeq" id="XP_011034763.1"/>
    </source>
</evidence>
<dbReference type="Proteomes" id="UP000694918">
    <property type="component" value="Unplaced"/>
</dbReference>
<organism evidence="4 7">
    <name type="scientific">Populus euphratica</name>
    <name type="common">Euphrates poplar</name>
    <dbReference type="NCBI Taxonomy" id="75702"/>
    <lineage>
        <taxon>Eukaryota</taxon>
        <taxon>Viridiplantae</taxon>
        <taxon>Streptophyta</taxon>
        <taxon>Embryophyta</taxon>
        <taxon>Tracheophyta</taxon>
        <taxon>Spermatophyta</taxon>
        <taxon>Magnoliopsida</taxon>
        <taxon>eudicotyledons</taxon>
        <taxon>Gunneridae</taxon>
        <taxon>Pentapetalae</taxon>
        <taxon>rosids</taxon>
        <taxon>fabids</taxon>
        <taxon>Malpighiales</taxon>
        <taxon>Salicaceae</taxon>
        <taxon>Saliceae</taxon>
        <taxon>Populus</taxon>
    </lineage>
</organism>
<dbReference type="InterPro" id="IPR025757">
    <property type="entry name" value="MIP1_Leuzipper"/>
</dbReference>
<evidence type="ECO:0000256" key="1">
    <source>
        <dbReference type="SAM" id="MobiDB-lite"/>
    </source>
</evidence>
<gene>
    <name evidence="5 6 7 8 9 10 11 12" type="primary">LOC105132777</name>
</gene>
<dbReference type="RefSeq" id="XP_011034756.1">
    <property type="nucleotide sequence ID" value="XM_011036454.1"/>
</dbReference>
<dbReference type="AlphaFoldDB" id="A0AAJ6URH3"/>
<evidence type="ECO:0000313" key="10">
    <source>
        <dbReference type="RefSeq" id="XP_011034762.1"/>
    </source>
</evidence>
<dbReference type="RefSeq" id="XP_011034759.1">
    <property type="nucleotide sequence ID" value="XM_011036457.1"/>
</dbReference>
<feature type="region of interest" description="Disordered" evidence="1">
    <location>
        <begin position="1"/>
        <end position="29"/>
    </location>
</feature>
<dbReference type="RefSeq" id="XP_011034762.1">
    <property type="nucleotide sequence ID" value="XM_011036460.1"/>
</dbReference>
<evidence type="ECO:0000313" key="9">
    <source>
        <dbReference type="RefSeq" id="XP_011034760.1"/>
    </source>
</evidence>
<protein>
    <submittedName>
        <fullName evidence="5 6">Uncharacterized protein LOC105132777 isoform X1</fullName>
    </submittedName>
</protein>
<accession>A0AAJ6URH3</accession>
<evidence type="ECO:0000313" key="5">
    <source>
        <dbReference type="RefSeq" id="XP_011034756.1"/>
    </source>
</evidence>
<sequence>MSGPDRRSFSSSCPSISHPSSSSVPDSDMLNGVLNMSPKLSLLSNSIAKLKSTVSREASLNWDSENTVGCSSIISIPSDHTPTPKSSAVLRKEIATLEAEILHLERYLLSLYRTAFNKQLPALSNVTTNHLQYKTGSPLQVQSPHNLKVHQQTSDIIHHDQSSPAHGWSGPYSQSCTASLQSTSTRVTSLITRISLKQLRCSHHFAQLHVILPEDAICDNQIEISIEHFQEQKNVDSGRQSLADHLRASCLVNDLGIPDRLSEDIVRCISSIYGRLCNPLHSQLGLTASPTSSLSSSSIFSSRNPSDNWSPHCNGDAMFQRQLQGLKGESGPYDTMLEVLNIYLDDASFNYAATMLKNFRSLVQRLEKVDPRKLKREEKLAFWINIHNALVMHAYLAYGTHNRVKSASILKAAYNVGGQCINACVIQSSILGIRSHYSEPWLQALFSPGRKSKTGNIRHVYALEYPEPLVHFALCSGAYSDPAVRVYTAKSIFQELKVAKEEFIQSKVFVHKESKIFLPKILWYFGKDMSIDADGVIEVISECLTEGQLKAMRKCTRGKANKSIHWLSQSSSFRYVIHGELAKGRTMV</sequence>
<dbReference type="RefSeq" id="XP_011034764.1">
    <property type="nucleotide sequence ID" value="XM_011036462.1"/>
</dbReference>
<keyword evidence="4" id="KW-1185">Reference proteome</keyword>
<proteinExistence type="predicted"/>
<dbReference type="Pfam" id="PF14389">
    <property type="entry name" value="Lzipper-MIP1"/>
    <property type="match status" value="1"/>
</dbReference>
<evidence type="ECO:0000313" key="7">
    <source>
        <dbReference type="RefSeq" id="XP_011034758.1"/>
    </source>
</evidence>
<dbReference type="KEGG" id="peu:105132777"/>
<dbReference type="GeneID" id="105132777"/>
<dbReference type="PANTHER" id="PTHR23054">
    <property type="entry name" value="TERNARY COMPLEX FACTOR MIP1, LEUCINE-ZIPPER-RELATED"/>
    <property type="match status" value="1"/>
</dbReference>
<dbReference type="InterPro" id="IPR006869">
    <property type="entry name" value="DUF547"/>
</dbReference>